<gene>
    <name evidence="2" type="ORF">MCOR_53911</name>
</gene>
<feature type="region of interest" description="Disordered" evidence="1">
    <location>
        <begin position="384"/>
        <end position="412"/>
    </location>
</feature>
<dbReference type="Gene3D" id="3.40.50.300">
    <property type="entry name" value="P-loop containing nucleotide triphosphate hydrolases"/>
    <property type="match status" value="1"/>
</dbReference>
<feature type="compositionally biased region" description="Basic and acidic residues" evidence="1">
    <location>
        <begin position="244"/>
        <end position="253"/>
    </location>
</feature>
<evidence type="ECO:0000256" key="1">
    <source>
        <dbReference type="SAM" id="MobiDB-lite"/>
    </source>
</evidence>
<evidence type="ECO:0000313" key="2">
    <source>
        <dbReference type="EMBL" id="CAC5421826.1"/>
    </source>
</evidence>
<dbReference type="EMBL" id="CACVKT020009385">
    <property type="protein sequence ID" value="CAC5421826.1"/>
    <property type="molecule type" value="Genomic_DNA"/>
</dbReference>
<dbReference type="InterPro" id="IPR027417">
    <property type="entry name" value="P-loop_NTPase"/>
</dbReference>
<dbReference type="SUPFAM" id="SSF52540">
    <property type="entry name" value="P-loop containing nucleoside triphosphate hydrolases"/>
    <property type="match status" value="2"/>
</dbReference>
<evidence type="ECO:0008006" key="4">
    <source>
        <dbReference type="Google" id="ProtNLM"/>
    </source>
</evidence>
<accession>A0A6J8EPM7</accession>
<reference evidence="2 3" key="1">
    <citation type="submission" date="2020-06" db="EMBL/GenBank/DDBJ databases">
        <authorList>
            <person name="Li R."/>
            <person name="Bekaert M."/>
        </authorList>
    </citation>
    <scope>NUCLEOTIDE SEQUENCE [LARGE SCALE GENOMIC DNA]</scope>
    <source>
        <strain evidence="3">wild</strain>
    </source>
</reference>
<feature type="compositionally biased region" description="Basic and acidic residues" evidence="1">
    <location>
        <begin position="399"/>
        <end position="412"/>
    </location>
</feature>
<proteinExistence type="predicted"/>
<dbReference type="OrthoDB" id="6133052at2759"/>
<organism evidence="2 3">
    <name type="scientific">Mytilus coruscus</name>
    <name type="common">Sea mussel</name>
    <dbReference type="NCBI Taxonomy" id="42192"/>
    <lineage>
        <taxon>Eukaryota</taxon>
        <taxon>Metazoa</taxon>
        <taxon>Spiralia</taxon>
        <taxon>Lophotrochozoa</taxon>
        <taxon>Mollusca</taxon>
        <taxon>Bivalvia</taxon>
        <taxon>Autobranchia</taxon>
        <taxon>Pteriomorphia</taxon>
        <taxon>Mytilida</taxon>
        <taxon>Mytiloidea</taxon>
        <taxon>Mytilidae</taxon>
        <taxon>Mytilinae</taxon>
        <taxon>Mytilus</taxon>
    </lineage>
</organism>
<feature type="region of interest" description="Disordered" evidence="1">
    <location>
        <begin position="220"/>
        <end position="261"/>
    </location>
</feature>
<dbReference type="Proteomes" id="UP000507470">
    <property type="component" value="Unassembled WGS sequence"/>
</dbReference>
<dbReference type="AlphaFoldDB" id="A0A6J8EPM7"/>
<sequence>MNFQKFKTQSCSPNLNRATCSVTRYQPFIFDTIGNSDCIFQKSLCNSLGQETYQNGNTTVDRKCICNTDKGYAFVRNSQNQCYCNPSTDDCSCHLGISQHNKTIGLNEAINHLPEEDKIRFNKLLQTEKTENRYFIRIMIVGKESTGKTCLLRRLLKKSISGVTSTDGVDIVVRRCKINIKDGTWIIGKDINNDKVGRIKRALSPNAEDRDTQNMQVDEAKNLNMSQRDEMPTNEEDIATDGKVSQDKSKDINESSSSLVTPENLTTDAKAILHKTEDTHDSSSLVMHDDSKTLTKDKKEFYATHQAFLTSSAVYLVVADMKDDIRKQELSQCFADFQNVGEYVEFWFDSIHCHRKGDERATNGYFHPPILLVFTGKDKYDKGKGIPDRAKINTNQDDQNPKGDDIELCKED</sequence>
<name>A0A6J8EPM7_MYTCO</name>
<protein>
    <recommendedName>
        <fullName evidence="4">Roc domain-containing protein</fullName>
    </recommendedName>
</protein>
<keyword evidence="3" id="KW-1185">Reference proteome</keyword>
<evidence type="ECO:0000313" key="3">
    <source>
        <dbReference type="Proteomes" id="UP000507470"/>
    </source>
</evidence>